<protein>
    <recommendedName>
        <fullName evidence="4">Ferric uptake regulation protein</fullName>
    </recommendedName>
</protein>
<evidence type="ECO:0000256" key="1">
    <source>
        <dbReference type="SAM" id="MobiDB-lite"/>
    </source>
</evidence>
<dbReference type="InterPro" id="IPR036390">
    <property type="entry name" value="WH_DNA-bd_sf"/>
</dbReference>
<keyword evidence="3" id="KW-1185">Reference proteome</keyword>
<dbReference type="SUPFAM" id="SSF46785">
    <property type="entry name" value="Winged helix' DNA-binding domain"/>
    <property type="match status" value="1"/>
</dbReference>
<evidence type="ECO:0000313" key="2">
    <source>
        <dbReference type="EMBL" id="MEN3746001.1"/>
    </source>
</evidence>
<comment type="caution">
    <text evidence="2">The sequence shown here is derived from an EMBL/GenBank/DDBJ whole genome shotgun (WGS) entry which is preliminary data.</text>
</comment>
<accession>A0ABV0B5L2</accession>
<organism evidence="2 3">
    <name type="scientific">Sphingomonas rustica</name>
    <dbReference type="NCBI Taxonomy" id="3103142"/>
    <lineage>
        <taxon>Bacteria</taxon>
        <taxon>Pseudomonadati</taxon>
        <taxon>Pseudomonadota</taxon>
        <taxon>Alphaproteobacteria</taxon>
        <taxon>Sphingomonadales</taxon>
        <taxon>Sphingomonadaceae</taxon>
        <taxon>Sphingomonas</taxon>
    </lineage>
</organism>
<feature type="region of interest" description="Disordered" evidence="1">
    <location>
        <begin position="1"/>
        <end position="23"/>
    </location>
</feature>
<dbReference type="InterPro" id="IPR036388">
    <property type="entry name" value="WH-like_DNA-bd_sf"/>
</dbReference>
<evidence type="ECO:0008006" key="4">
    <source>
        <dbReference type="Google" id="ProtNLM"/>
    </source>
</evidence>
<dbReference type="RefSeq" id="WP_346244995.1">
    <property type="nucleotide sequence ID" value="NZ_JBDIZK010000001.1"/>
</dbReference>
<dbReference type="Proteomes" id="UP001427805">
    <property type="component" value="Unassembled WGS sequence"/>
</dbReference>
<evidence type="ECO:0000313" key="3">
    <source>
        <dbReference type="Proteomes" id="UP001427805"/>
    </source>
</evidence>
<dbReference type="Gene3D" id="1.10.10.10">
    <property type="entry name" value="Winged helix-like DNA-binding domain superfamily/Winged helix DNA-binding domain"/>
    <property type="match status" value="1"/>
</dbReference>
<dbReference type="EMBL" id="JBDIZK010000001">
    <property type="protein sequence ID" value="MEN3746001.1"/>
    <property type="molecule type" value="Genomic_DNA"/>
</dbReference>
<name>A0ABV0B5L2_9SPHN</name>
<reference evidence="2 3" key="1">
    <citation type="submission" date="2024-05" db="EMBL/GenBank/DDBJ databases">
        <title>Sphingomonas sp. HF-S3 16S ribosomal RNA gene Genome sequencing and assembly.</title>
        <authorList>
            <person name="Lee H."/>
        </authorList>
    </citation>
    <scope>NUCLEOTIDE SEQUENCE [LARGE SCALE GENOMIC DNA]</scope>
    <source>
        <strain evidence="2 3">HF-S3</strain>
    </source>
</reference>
<dbReference type="Gene3D" id="3.30.1490.190">
    <property type="match status" value="1"/>
</dbReference>
<proteinExistence type="predicted"/>
<gene>
    <name evidence="2" type="ORF">TPR58_02390</name>
</gene>
<dbReference type="InterPro" id="IPR043135">
    <property type="entry name" value="Fur_C"/>
</dbReference>
<sequence length="148" mass="15460">MIEQRQQAEGAPRPGGRRPHRPAGRLNEMILAIIRKAARPIRVIEIRSALDATGEAITPSLVFRALGQLSARGAIQKVELARGYVAGTGAPRIALVCDACGDVSLVACEPAFAALDELAGRHGLSGQRFVIEVPGRCAICAATAGDVA</sequence>